<comment type="caution">
    <text evidence="2">The sequence shown here is derived from an EMBL/GenBank/DDBJ whole genome shotgun (WGS) entry which is preliminary data.</text>
</comment>
<keyword evidence="1" id="KW-0175">Coiled coil</keyword>
<keyword evidence="3" id="KW-1185">Reference proteome</keyword>
<name>A0ABW7N4H3_9BACT</name>
<dbReference type="SUPFAM" id="SSF58100">
    <property type="entry name" value="Bacterial hemolysins"/>
    <property type="match status" value="1"/>
</dbReference>
<organism evidence="2 3">
    <name type="scientific">Marinoscillum luteum</name>
    <dbReference type="NCBI Taxonomy" id="861051"/>
    <lineage>
        <taxon>Bacteria</taxon>
        <taxon>Pseudomonadati</taxon>
        <taxon>Bacteroidota</taxon>
        <taxon>Cytophagia</taxon>
        <taxon>Cytophagales</taxon>
        <taxon>Reichenbachiellaceae</taxon>
        <taxon>Marinoscillum</taxon>
    </lineage>
</organism>
<dbReference type="EMBL" id="JBIPKE010000007">
    <property type="protein sequence ID" value="MFH6981920.1"/>
    <property type="molecule type" value="Genomic_DNA"/>
</dbReference>
<evidence type="ECO:0000256" key="1">
    <source>
        <dbReference type="SAM" id="Coils"/>
    </source>
</evidence>
<sequence>MEGPKELYHEEIKKLKDFRVRLDTHAIYKKDLEDFSDDYEDLVAQAKVITRVSDRLQKKLDNANIQIREQNDEIKDKNLELEKTIKDLAEAKVGRKASTIMFTLAIILFLSEEFFLEDIIESNVSIPYVDLMAKGLIAIILKFFESGLESFFLNQEKRKIIKQEKSSNS</sequence>
<proteinExistence type="predicted"/>
<evidence type="ECO:0000313" key="2">
    <source>
        <dbReference type="EMBL" id="MFH6981920.1"/>
    </source>
</evidence>
<feature type="coiled-coil region" evidence="1">
    <location>
        <begin position="53"/>
        <end position="91"/>
    </location>
</feature>
<evidence type="ECO:0000313" key="3">
    <source>
        <dbReference type="Proteomes" id="UP001610063"/>
    </source>
</evidence>
<protein>
    <submittedName>
        <fullName evidence="2">Uncharacterized protein</fullName>
    </submittedName>
</protein>
<reference evidence="2 3" key="1">
    <citation type="journal article" date="2013" name="Int. J. Syst. Evol. Microbiol.">
        <title>Marinoscillum luteum sp. nov., isolated from marine sediment.</title>
        <authorList>
            <person name="Cha I.T."/>
            <person name="Park S.J."/>
            <person name="Kim S.J."/>
            <person name="Kim J.G."/>
            <person name="Jung M.Y."/>
            <person name="Shin K.S."/>
            <person name="Kwon K.K."/>
            <person name="Yang S.H."/>
            <person name="Seo Y.S."/>
            <person name="Rhee S.K."/>
        </authorList>
    </citation>
    <scope>NUCLEOTIDE SEQUENCE [LARGE SCALE GENOMIC DNA]</scope>
    <source>
        <strain evidence="2 3">KCTC 23939</strain>
    </source>
</reference>
<dbReference type="Proteomes" id="UP001610063">
    <property type="component" value="Unassembled WGS sequence"/>
</dbReference>
<accession>A0ABW7N4H3</accession>
<gene>
    <name evidence="2" type="ORF">ACHKAR_00650</name>
</gene>
<dbReference type="RefSeq" id="WP_159580475.1">
    <property type="nucleotide sequence ID" value="NZ_JBIPKE010000007.1"/>
</dbReference>